<evidence type="ECO:0000313" key="2">
    <source>
        <dbReference type="Proteomes" id="UP000189739"/>
    </source>
</evidence>
<organism evidence="1 2">
    <name type="scientific">Mucilaginibacter pedocola</name>
    <dbReference type="NCBI Taxonomy" id="1792845"/>
    <lineage>
        <taxon>Bacteria</taxon>
        <taxon>Pseudomonadati</taxon>
        <taxon>Bacteroidota</taxon>
        <taxon>Sphingobacteriia</taxon>
        <taxon>Sphingobacteriales</taxon>
        <taxon>Sphingobacteriaceae</taxon>
        <taxon>Mucilaginibacter</taxon>
    </lineage>
</organism>
<dbReference type="RefSeq" id="WP_078346393.1">
    <property type="nucleotide sequence ID" value="NZ_MBTF01000001.1"/>
</dbReference>
<sequence length="122" mass="13910">MPRPQKQGEDKRDYSIEIRVTFAEKTAIQIAAKDSRLTVSDFARARLIEAKPLRHVPNADRELLLKHLAETNKQGSNLNQIARVLNMEGNSKVVSQQLMKSIETAIAKYEEAHNTLMELLVW</sequence>
<name>A0A1S9PMM0_9SPHI</name>
<gene>
    <name evidence="1" type="ORF">BC343_03895</name>
</gene>
<keyword evidence="2" id="KW-1185">Reference proteome</keyword>
<dbReference type="Proteomes" id="UP000189739">
    <property type="component" value="Unassembled WGS sequence"/>
</dbReference>
<dbReference type="EMBL" id="MBTF01000001">
    <property type="protein sequence ID" value="OOQ62195.1"/>
    <property type="molecule type" value="Genomic_DNA"/>
</dbReference>
<reference evidence="1 2" key="1">
    <citation type="submission" date="2016-07" db="EMBL/GenBank/DDBJ databases">
        <title>Genomic analysis of zinc-resistant bacterium Mucilaginibacter pedocola TBZ30.</title>
        <authorList>
            <person name="Huang J."/>
            <person name="Tang J."/>
        </authorList>
    </citation>
    <scope>NUCLEOTIDE SEQUENCE [LARGE SCALE GENOMIC DNA]</scope>
    <source>
        <strain evidence="1 2">TBZ30</strain>
    </source>
</reference>
<protein>
    <submittedName>
        <fullName evidence="1">Uncharacterized protein</fullName>
    </submittedName>
</protein>
<dbReference type="OrthoDB" id="681025at2"/>
<dbReference type="Pfam" id="PF21983">
    <property type="entry name" value="NikA-like"/>
    <property type="match status" value="1"/>
</dbReference>
<comment type="caution">
    <text evidence="1">The sequence shown here is derived from an EMBL/GenBank/DDBJ whole genome shotgun (WGS) entry which is preliminary data.</text>
</comment>
<dbReference type="STRING" id="1792845.BC343_03895"/>
<dbReference type="AlphaFoldDB" id="A0A1S9PMM0"/>
<dbReference type="InterPro" id="IPR053842">
    <property type="entry name" value="NikA-like"/>
</dbReference>
<accession>A0A1S9PMM0</accession>
<evidence type="ECO:0000313" key="1">
    <source>
        <dbReference type="EMBL" id="OOQ62195.1"/>
    </source>
</evidence>
<proteinExistence type="predicted"/>